<accession>A0AA86P7X7</accession>
<name>A0AA86P7X7_9EUKA</name>
<keyword evidence="1" id="KW-0472">Membrane</keyword>
<evidence type="ECO:0000313" key="6">
    <source>
        <dbReference type="Proteomes" id="UP001642409"/>
    </source>
</evidence>
<dbReference type="EMBL" id="CAXDID020000350">
    <property type="protein sequence ID" value="CAL6081032.1"/>
    <property type="molecule type" value="Genomic_DNA"/>
</dbReference>
<keyword evidence="1" id="KW-1133">Transmembrane helix</keyword>
<evidence type="ECO:0000256" key="1">
    <source>
        <dbReference type="SAM" id="Phobius"/>
    </source>
</evidence>
<evidence type="ECO:0000313" key="5">
    <source>
        <dbReference type="EMBL" id="CAL6081036.1"/>
    </source>
</evidence>
<evidence type="ECO:0000313" key="2">
    <source>
        <dbReference type="EMBL" id="CAI9932611.1"/>
    </source>
</evidence>
<sequence>MITGIENMTQHSLRIFGNLCFCLVYHRTLVLSLLGIIIGTSRLIQKRGFLNADLLLPCIPRNMPICKDLHPRVKVQQAACFNNIYYGCLTFVRSSAGGARLVRNIGTISIIIFQLSRKREQCKHSEQEISNIVYTSAVEQLIDEQTAFITKTNRLNWKVFSPKYLAVIQYIPQERVFDTSKQNSGVWVDDLVYSSLQLKPLS</sequence>
<proteinExistence type="predicted"/>
<evidence type="ECO:0000313" key="4">
    <source>
        <dbReference type="EMBL" id="CAL6081032.1"/>
    </source>
</evidence>
<keyword evidence="1" id="KW-0812">Transmembrane</keyword>
<dbReference type="EMBL" id="CATOUU010000519">
    <property type="protein sequence ID" value="CAI9932613.1"/>
    <property type="molecule type" value="Genomic_DNA"/>
</dbReference>
<dbReference type="Proteomes" id="UP001642409">
    <property type="component" value="Unassembled WGS sequence"/>
</dbReference>
<evidence type="ECO:0000313" key="3">
    <source>
        <dbReference type="EMBL" id="CAI9932613.1"/>
    </source>
</evidence>
<dbReference type="EMBL" id="CAXDID020000350">
    <property type="protein sequence ID" value="CAL6081036.1"/>
    <property type="molecule type" value="Genomic_DNA"/>
</dbReference>
<feature type="transmembrane region" description="Helical" evidence="1">
    <location>
        <begin position="15"/>
        <end position="38"/>
    </location>
</feature>
<gene>
    <name evidence="2" type="ORF">HINF_LOCUS20256</name>
    <name evidence="3" type="ORF">HINF_LOCUS20258</name>
    <name evidence="4" type="ORF">HINF_LOCUS60148</name>
    <name evidence="5" type="ORF">HINF_LOCUS60150</name>
</gene>
<reference evidence="3" key="1">
    <citation type="submission" date="2023-06" db="EMBL/GenBank/DDBJ databases">
        <authorList>
            <person name="Kurt Z."/>
        </authorList>
    </citation>
    <scope>NUCLEOTIDE SEQUENCE</scope>
</reference>
<dbReference type="AlphaFoldDB" id="A0AA86P7X7"/>
<reference evidence="4 6" key="2">
    <citation type="submission" date="2024-07" db="EMBL/GenBank/DDBJ databases">
        <authorList>
            <person name="Akdeniz Z."/>
        </authorList>
    </citation>
    <scope>NUCLEOTIDE SEQUENCE [LARGE SCALE GENOMIC DNA]</scope>
</reference>
<keyword evidence="6" id="KW-1185">Reference proteome</keyword>
<organism evidence="3">
    <name type="scientific">Hexamita inflata</name>
    <dbReference type="NCBI Taxonomy" id="28002"/>
    <lineage>
        <taxon>Eukaryota</taxon>
        <taxon>Metamonada</taxon>
        <taxon>Diplomonadida</taxon>
        <taxon>Hexamitidae</taxon>
        <taxon>Hexamitinae</taxon>
        <taxon>Hexamita</taxon>
    </lineage>
</organism>
<dbReference type="EMBL" id="CATOUU010000519">
    <property type="protein sequence ID" value="CAI9932611.1"/>
    <property type="molecule type" value="Genomic_DNA"/>
</dbReference>
<protein>
    <submittedName>
        <fullName evidence="4">Hypothetical_protein</fullName>
    </submittedName>
</protein>
<comment type="caution">
    <text evidence="3">The sequence shown here is derived from an EMBL/GenBank/DDBJ whole genome shotgun (WGS) entry which is preliminary data.</text>
</comment>